<sequence length="123" mass="13542">MSRAISQEELLRRMLRCGGISPDDAENAAVLDLMERHEREQQRVETLESDARLIGLAAHRTVGRADAGDGATCRWCGGKKFAHGDGCPVLVLMDIVMLVAAKTDDDRQISRNALERVQRKGGQ</sequence>
<dbReference type="EMBL" id="JH600068">
    <property type="protein sequence ID" value="EIG54064.1"/>
    <property type="molecule type" value="Genomic_DNA"/>
</dbReference>
<dbReference type="HOGENOM" id="CLU_2011602_0_0_7"/>
<organism evidence="1">
    <name type="scientific">Desulfovibrio sp. U5L</name>
    <dbReference type="NCBI Taxonomy" id="596152"/>
    <lineage>
        <taxon>Bacteria</taxon>
        <taxon>Pseudomonadati</taxon>
        <taxon>Thermodesulfobacteriota</taxon>
        <taxon>Desulfovibrionia</taxon>
        <taxon>Desulfovibrionales</taxon>
        <taxon>Desulfovibrionaceae</taxon>
        <taxon>Desulfovibrio</taxon>
    </lineage>
</organism>
<proteinExistence type="predicted"/>
<dbReference type="STRING" id="596152.DesU5LDRAFT_2400"/>
<gene>
    <name evidence="1" type="ORF">DesU5LDRAFT_2400</name>
</gene>
<protein>
    <submittedName>
        <fullName evidence="1">Uncharacterized protein</fullName>
    </submittedName>
</protein>
<dbReference type="AlphaFoldDB" id="I2Q2Q8"/>
<name>I2Q2Q8_9BACT</name>
<evidence type="ECO:0000313" key="1">
    <source>
        <dbReference type="EMBL" id="EIG54064.1"/>
    </source>
</evidence>
<reference evidence="1" key="1">
    <citation type="submission" date="2011-11" db="EMBL/GenBank/DDBJ databases">
        <title>Improved High-Quality Draft sequence of Desulfovibrio sp. U5L.</title>
        <authorList>
            <consortium name="US DOE Joint Genome Institute"/>
            <person name="Lucas S."/>
            <person name="Han J."/>
            <person name="Lapidus A."/>
            <person name="Cheng J.-F."/>
            <person name="Goodwin L."/>
            <person name="Pitluck S."/>
            <person name="Peters L."/>
            <person name="Ovchinnikova G."/>
            <person name="Held B."/>
            <person name="Detter J.C."/>
            <person name="Han C."/>
            <person name="Tapia R."/>
            <person name="Land M."/>
            <person name="Hauser L."/>
            <person name="Kyrpides N."/>
            <person name="Ivanova N."/>
            <person name="Pagani I."/>
            <person name="Gabster J."/>
            <person name="Walker C."/>
            <person name="Stolyar S."/>
            <person name="Stahl D."/>
            <person name="Arkin A."/>
            <person name="Dehal P."/>
            <person name="Hazen T."/>
            <person name="Woyke T."/>
        </authorList>
    </citation>
    <scope>NUCLEOTIDE SEQUENCE [LARGE SCALE GENOMIC DNA]</scope>
    <source>
        <strain evidence="1">U5L</strain>
    </source>
</reference>
<accession>I2Q2Q8</accession>